<evidence type="ECO:0000313" key="2">
    <source>
        <dbReference type="EMBL" id="SOD14397.1"/>
    </source>
</evidence>
<evidence type="ECO:0000256" key="1">
    <source>
        <dbReference type="SAM" id="SignalP"/>
    </source>
</evidence>
<gene>
    <name evidence="2" type="ORF">SAMN06297358_1554</name>
</gene>
<keyword evidence="1" id="KW-0732">Signal</keyword>
<dbReference type="OrthoDB" id="756364at2"/>
<keyword evidence="3" id="KW-1185">Reference proteome</keyword>
<feature type="signal peptide" evidence="1">
    <location>
        <begin position="1"/>
        <end position="25"/>
    </location>
</feature>
<proteinExistence type="predicted"/>
<dbReference type="AlphaFoldDB" id="A0A285ZXQ3"/>
<dbReference type="EMBL" id="OCMT01000002">
    <property type="protein sequence ID" value="SOD14397.1"/>
    <property type="molecule type" value="Genomic_DNA"/>
</dbReference>
<name>A0A285ZXQ3_9SPHI</name>
<dbReference type="Proteomes" id="UP000219281">
    <property type="component" value="Unassembled WGS sequence"/>
</dbReference>
<protein>
    <recommendedName>
        <fullName evidence="4">Ig-like domain-containing protein</fullName>
    </recommendedName>
</protein>
<evidence type="ECO:0000313" key="3">
    <source>
        <dbReference type="Proteomes" id="UP000219281"/>
    </source>
</evidence>
<dbReference type="RefSeq" id="WP_097130596.1">
    <property type="nucleotide sequence ID" value="NZ_OCMT01000002.1"/>
</dbReference>
<organism evidence="2 3">
    <name type="scientific">Pedobacter xixiisoli</name>
    <dbReference type="NCBI Taxonomy" id="1476464"/>
    <lineage>
        <taxon>Bacteria</taxon>
        <taxon>Pseudomonadati</taxon>
        <taxon>Bacteroidota</taxon>
        <taxon>Sphingobacteriia</taxon>
        <taxon>Sphingobacteriales</taxon>
        <taxon>Sphingobacteriaceae</taxon>
        <taxon>Pedobacter</taxon>
    </lineage>
</organism>
<evidence type="ECO:0008006" key="4">
    <source>
        <dbReference type="Google" id="ProtNLM"/>
    </source>
</evidence>
<reference evidence="3" key="1">
    <citation type="submission" date="2017-09" db="EMBL/GenBank/DDBJ databases">
        <authorList>
            <person name="Varghese N."/>
            <person name="Submissions S."/>
        </authorList>
    </citation>
    <scope>NUCLEOTIDE SEQUENCE [LARGE SCALE GENOMIC DNA]</scope>
    <source>
        <strain evidence="3">CGMCC 1.12803</strain>
    </source>
</reference>
<accession>A0A285ZXQ3</accession>
<feature type="chain" id="PRO_5012967671" description="Ig-like domain-containing protein" evidence="1">
    <location>
        <begin position="26"/>
        <end position="253"/>
    </location>
</feature>
<sequence>MKTTITRTFLATLVLLLSLTFSSYAQTYYNLYLCGTSTAKLHMPEETTLTANSGDEVHWFLDGNPVGLPIPYTGANSTDLTVPASLPVGLHNYTSAIKSKDGCLGPQSTPFTVYKLPNKTIALSAPTNASYCEGNAGSAASSVITATATPDSALPDGVGYTYTWSATHNGTPVVPITNIGALSGNAPNINNTFTLSTTVIGSYVFNATVTYALLAGNTGTLMANSACEASTTTSQTITVIAKPSQPTIVLGAN</sequence>